<evidence type="ECO:0000313" key="3">
    <source>
        <dbReference type="Proteomes" id="UP000549882"/>
    </source>
</evidence>
<comment type="caution">
    <text evidence="2">The sequence shown here is derived from an EMBL/GenBank/DDBJ whole genome shotgun (WGS) entry which is preliminary data.</text>
</comment>
<dbReference type="AlphaFoldDB" id="A0A7W8XLA4"/>
<evidence type="ECO:0008006" key="4">
    <source>
        <dbReference type="Google" id="ProtNLM"/>
    </source>
</evidence>
<proteinExistence type="predicted"/>
<protein>
    <recommendedName>
        <fullName evidence="4">Flagellar basal body-associated FliL family protein</fullName>
    </recommendedName>
</protein>
<accession>A0A7W8XLA4</accession>
<gene>
    <name evidence="2" type="ORF">GGD50_000059</name>
</gene>
<dbReference type="EMBL" id="JACHBI010000001">
    <property type="protein sequence ID" value="MBB5571483.1"/>
    <property type="molecule type" value="Genomic_DNA"/>
</dbReference>
<name>A0A7W8XLA4_9HYPH</name>
<evidence type="ECO:0000313" key="2">
    <source>
        <dbReference type="EMBL" id="MBB5571483.1"/>
    </source>
</evidence>
<sequence length="179" mass="19418">MIKLVLTGLWVCIVTLASVYFSVQMATAPAINPDDAKKAQQEFVKGESINVPVIANGQVSGYFITRISFMMEKGKVAQIQTPLTELTTDQLYSLLVGNKAIDIGHTASFDVVSFRNDIKKNMNERLGGDYVADVLVEQLDYLSKDEINSGGDGSGKRTVKPVKIVQGDAAPDAEPKQAH</sequence>
<organism evidence="2 3">
    <name type="scientific">Rhizobium paranaense</name>
    <dbReference type="NCBI Taxonomy" id="1650438"/>
    <lineage>
        <taxon>Bacteria</taxon>
        <taxon>Pseudomonadati</taxon>
        <taxon>Pseudomonadota</taxon>
        <taxon>Alphaproteobacteria</taxon>
        <taxon>Hyphomicrobiales</taxon>
        <taxon>Rhizobiaceae</taxon>
        <taxon>Rhizobium/Agrobacterium group</taxon>
        <taxon>Rhizobium</taxon>
    </lineage>
</organism>
<feature type="region of interest" description="Disordered" evidence="1">
    <location>
        <begin position="147"/>
        <end position="179"/>
    </location>
</feature>
<evidence type="ECO:0000256" key="1">
    <source>
        <dbReference type="SAM" id="MobiDB-lite"/>
    </source>
</evidence>
<reference evidence="2 3" key="1">
    <citation type="submission" date="2020-08" db="EMBL/GenBank/DDBJ databases">
        <title>Genomic Encyclopedia of Type Strains, Phase IV (KMG-V): Genome sequencing to study the core and pangenomes of soil and plant-associated prokaryotes.</title>
        <authorList>
            <person name="Whitman W."/>
        </authorList>
    </citation>
    <scope>NUCLEOTIDE SEQUENCE [LARGE SCALE GENOMIC DNA]</scope>
    <source>
        <strain evidence="2 3">SEMIA 4064</strain>
    </source>
</reference>
<dbReference type="Proteomes" id="UP000549882">
    <property type="component" value="Unassembled WGS sequence"/>
</dbReference>
<dbReference type="RefSeq" id="WP_107107016.1">
    <property type="nucleotide sequence ID" value="NZ_JACHBI010000001.1"/>
</dbReference>
<keyword evidence="3" id="KW-1185">Reference proteome</keyword>